<keyword evidence="1" id="KW-0812">Transmembrane</keyword>
<evidence type="ECO:0000256" key="1">
    <source>
        <dbReference type="SAM" id="Phobius"/>
    </source>
</evidence>
<dbReference type="KEGG" id="mrtj:KHC33_14960"/>
<accession>A0A8E7EH52</accession>
<dbReference type="Proteomes" id="UP000680656">
    <property type="component" value="Chromosome"/>
</dbReference>
<dbReference type="RefSeq" id="WP_214419411.1">
    <property type="nucleotide sequence ID" value="NZ_CP075546.1"/>
</dbReference>
<feature type="transmembrane region" description="Helical" evidence="1">
    <location>
        <begin position="6"/>
        <end position="23"/>
    </location>
</feature>
<dbReference type="Pfam" id="PF09881">
    <property type="entry name" value="EhaD"/>
    <property type="match status" value="1"/>
</dbReference>
<feature type="transmembrane region" description="Helical" evidence="1">
    <location>
        <begin position="30"/>
        <end position="46"/>
    </location>
</feature>
<dbReference type="GeneID" id="65567455"/>
<keyword evidence="1" id="KW-1133">Transmembrane helix</keyword>
<evidence type="ECO:0000313" key="3">
    <source>
        <dbReference type="Proteomes" id="UP000680656"/>
    </source>
</evidence>
<dbReference type="InterPro" id="IPR019213">
    <property type="entry name" value="EhaD-like"/>
</dbReference>
<feature type="transmembrane region" description="Helical" evidence="1">
    <location>
        <begin position="52"/>
        <end position="71"/>
    </location>
</feature>
<dbReference type="AlphaFoldDB" id="A0A8E7EH52"/>
<organism evidence="2 3">
    <name type="scientific">Methanospirillum purgamenti</name>
    <dbReference type="NCBI Taxonomy" id="2834276"/>
    <lineage>
        <taxon>Archaea</taxon>
        <taxon>Methanobacteriati</taxon>
        <taxon>Methanobacteriota</taxon>
        <taxon>Stenosarchaea group</taxon>
        <taxon>Methanomicrobia</taxon>
        <taxon>Methanomicrobiales</taxon>
        <taxon>Methanospirillaceae</taxon>
        <taxon>Methanospirillum</taxon>
    </lineage>
</organism>
<proteinExistence type="predicted"/>
<keyword evidence="1" id="KW-0472">Membrane</keyword>
<evidence type="ECO:0000313" key="2">
    <source>
        <dbReference type="EMBL" id="QVV88602.1"/>
    </source>
</evidence>
<gene>
    <name evidence="2" type="ORF">KHC33_14960</name>
</gene>
<name>A0A8E7EH52_9EURY</name>
<dbReference type="EMBL" id="CP075546">
    <property type="protein sequence ID" value="QVV88602.1"/>
    <property type="molecule type" value="Genomic_DNA"/>
</dbReference>
<reference evidence="2 3" key="1">
    <citation type="submission" date="2021-05" db="EMBL/GenBank/DDBJ databases">
        <title>A novel Methanospirillum isolate from a pyrite-forming mixed culture.</title>
        <authorList>
            <person name="Bunk B."/>
            <person name="Sproer C."/>
            <person name="Spring S."/>
            <person name="Pester M."/>
        </authorList>
    </citation>
    <scope>NUCLEOTIDE SEQUENCE [LARGE SCALE GENOMIC DNA]</scope>
    <source>
        <strain evidence="2 3">J.3.6.1-F.2.7.3</strain>
    </source>
</reference>
<protein>
    <submittedName>
        <fullName evidence="2">DUF2108 domain-containing protein</fullName>
    </submittedName>
</protein>
<keyword evidence="3" id="KW-1185">Reference proteome</keyword>
<sequence>MNILLILLFCIIILIGGIYAGFARDPYAKLIAIGIIGGGIMPLIVARGYVDVAAALAVIIPLSTIFVLQLCKKGAE</sequence>